<dbReference type="PIRSF" id="PIRSF005917">
    <property type="entry name" value="MTase_YraL"/>
    <property type="match status" value="1"/>
</dbReference>
<protein>
    <recommendedName>
        <fullName evidence="6">Ribosomal RNA small subunit methyltransferase I</fullName>
        <ecNumber evidence="6">2.1.1.198</ecNumber>
    </recommendedName>
    <alternativeName>
        <fullName evidence="6">16S rRNA 2'-O-ribose C1402 methyltransferase</fullName>
    </alternativeName>
    <alternativeName>
        <fullName evidence="6">rRNA (cytidine-2'-O-)-methyltransferase RsmI</fullName>
    </alternativeName>
</protein>
<dbReference type="Gene3D" id="3.30.950.10">
    <property type="entry name" value="Methyltransferase, Cobalt-precorrin-4 Transmethylase, Domain 2"/>
    <property type="match status" value="1"/>
</dbReference>
<reference evidence="8 9" key="1">
    <citation type="journal article" date="2015" name="Nature">
        <title>rRNA introns, odd ribosomes, and small enigmatic genomes across a large radiation of phyla.</title>
        <authorList>
            <person name="Brown C.T."/>
            <person name="Hug L.A."/>
            <person name="Thomas B.C."/>
            <person name="Sharon I."/>
            <person name="Castelle C.J."/>
            <person name="Singh A."/>
            <person name="Wilkins M.J."/>
            <person name="Williams K.H."/>
            <person name="Banfield J.F."/>
        </authorList>
    </citation>
    <scope>NUCLEOTIDE SEQUENCE [LARGE SCALE GENOMIC DNA]</scope>
    <source>
        <strain evidence="9">GW2011_GWA1_39_13</strain>
    </source>
</reference>
<dbReference type="PATRIC" id="fig|1619019.3.peg.169"/>
<comment type="function">
    <text evidence="6">Catalyzes the 2'-O-methylation of the ribose of cytidine 1402 (C1402) in 16S rRNA.</text>
</comment>
<comment type="catalytic activity">
    <reaction evidence="6">
        <text>cytidine(1402) in 16S rRNA + S-adenosyl-L-methionine = 2'-O-methylcytidine(1402) in 16S rRNA + S-adenosyl-L-homocysteine + H(+)</text>
        <dbReference type="Rhea" id="RHEA:42924"/>
        <dbReference type="Rhea" id="RHEA-COMP:10285"/>
        <dbReference type="Rhea" id="RHEA-COMP:10286"/>
        <dbReference type="ChEBI" id="CHEBI:15378"/>
        <dbReference type="ChEBI" id="CHEBI:57856"/>
        <dbReference type="ChEBI" id="CHEBI:59789"/>
        <dbReference type="ChEBI" id="CHEBI:74495"/>
        <dbReference type="ChEBI" id="CHEBI:82748"/>
        <dbReference type="EC" id="2.1.1.198"/>
    </reaction>
</comment>
<dbReference type="AlphaFoldDB" id="A0A0G0MHR3"/>
<dbReference type="NCBIfam" id="TIGR00096">
    <property type="entry name" value="16S rRNA (cytidine(1402)-2'-O)-methyltransferase"/>
    <property type="match status" value="1"/>
</dbReference>
<keyword evidence="4 6" id="KW-0808">Transferase</keyword>
<evidence type="ECO:0000256" key="3">
    <source>
        <dbReference type="ARBA" id="ARBA00022603"/>
    </source>
</evidence>
<comment type="similarity">
    <text evidence="6">Belongs to the methyltransferase superfamily. RsmI family.</text>
</comment>
<evidence type="ECO:0000256" key="5">
    <source>
        <dbReference type="ARBA" id="ARBA00022691"/>
    </source>
</evidence>
<organism evidence="8 9">
    <name type="scientific">Yanofskybacteria sp. (strain GW2011_GWA1_39_13)</name>
    <dbReference type="NCBI Taxonomy" id="1619019"/>
    <lineage>
        <taxon>Bacteria</taxon>
        <taxon>Candidatus Yanofskyibacteriota</taxon>
    </lineage>
</organism>
<evidence type="ECO:0000256" key="2">
    <source>
        <dbReference type="ARBA" id="ARBA00022552"/>
    </source>
</evidence>
<evidence type="ECO:0000259" key="7">
    <source>
        <dbReference type="Pfam" id="PF00590"/>
    </source>
</evidence>
<gene>
    <name evidence="6" type="primary">rsmI</name>
    <name evidence="8" type="ORF">UT29_C0001G0163</name>
</gene>
<dbReference type="HAMAP" id="MF_01877">
    <property type="entry name" value="16SrRNA_methyltr_I"/>
    <property type="match status" value="1"/>
</dbReference>
<keyword evidence="3 6" id="KW-0489">Methyltransferase</keyword>
<dbReference type="GO" id="GO:0005737">
    <property type="term" value="C:cytoplasm"/>
    <property type="evidence" value="ECO:0007669"/>
    <property type="project" value="UniProtKB-SubCell"/>
</dbReference>
<evidence type="ECO:0000313" key="8">
    <source>
        <dbReference type="EMBL" id="KKR02683.1"/>
    </source>
</evidence>
<dbReference type="InterPro" id="IPR035996">
    <property type="entry name" value="4pyrrol_Methylase_sf"/>
</dbReference>
<dbReference type="EMBL" id="LBWF01000001">
    <property type="protein sequence ID" value="KKR02683.1"/>
    <property type="molecule type" value="Genomic_DNA"/>
</dbReference>
<dbReference type="PANTHER" id="PTHR46111">
    <property type="entry name" value="RIBOSOMAL RNA SMALL SUBUNIT METHYLTRANSFERASE I"/>
    <property type="match status" value="1"/>
</dbReference>
<evidence type="ECO:0000256" key="6">
    <source>
        <dbReference type="HAMAP-Rule" id="MF_01877"/>
    </source>
</evidence>
<dbReference type="SUPFAM" id="SSF53790">
    <property type="entry name" value="Tetrapyrrole methylase"/>
    <property type="match status" value="1"/>
</dbReference>
<comment type="subcellular location">
    <subcellularLocation>
        <location evidence="6">Cytoplasm</location>
    </subcellularLocation>
</comment>
<dbReference type="EC" id="2.1.1.198" evidence="6"/>
<evidence type="ECO:0000256" key="1">
    <source>
        <dbReference type="ARBA" id="ARBA00022490"/>
    </source>
</evidence>
<feature type="domain" description="Tetrapyrrole methylase" evidence="7">
    <location>
        <begin position="1"/>
        <end position="203"/>
    </location>
</feature>
<dbReference type="InterPro" id="IPR008189">
    <property type="entry name" value="rRNA_ssu_MeTfrase_I"/>
</dbReference>
<dbReference type="InterPro" id="IPR014776">
    <property type="entry name" value="4pyrrole_Mease_sub2"/>
</dbReference>
<dbReference type="InterPro" id="IPR014777">
    <property type="entry name" value="4pyrrole_Mease_sub1"/>
</dbReference>
<dbReference type="GO" id="GO:0070677">
    <property type="term" value="F:rRNA (cytosine-2'-O-)-methyltransferase activity"/>
    <property type="evidence" value="ECO:0007669"/>
    <property type="project" value="UniProtKB-UniRule"/>
</dbReference>
<comment type="caution">
    <text evidence="8">The sequence shown here is derived from an EMBL/GenBank/DDBJ whole genome shotgun (WGS) entry which is preliminary data.</text>
</comment>
<keyword evidence="2 6" id="KW-0698">rRNA processing</keyword>
<proteinExistence type="inferred from homology"/>
<dbReference type="PANTHER" id="PTHR46111:SF1">
    <property type="entry name" value="RIBOSOMAL RNA SMALL SUBUNIT METHYLTRANSFERASE I"/>
    <property type="match status" value="1"/>
</dbReference>
<dbReference type="FunFam" id="3.30.950.10:FF:000002">
    <property type="entry name" value="Ribosomal RNA small subunit methyltransferase I"/>
    <property type="match status" value="1"/>
</dbReference>
<name>A0A0G0MHR3_YANXG</name>
<dbReference type="InterPro" id="IPR000878">
    <property type="entry name" value="4pyrrol_Mease"/>
</dbReference>
<accession>A0A0G0MHR3</accession>
<dbReference type="Pfam" id="PF00590">
    <property type="entry name" value="TP_methylase"/>
    <property type="match status" value="1"/>
</dbReference>
<dbReference type="CDD" id="cd11648">
    <property type="entry name" value="RsmI"/>
    <property type="match status" value="1"/>
</dbReference>
<keyword evidence="1 6" id="KW-0963">Cytoplasm</keyword>
<keyword evidence="5 6" id="KW-0949">S-adenosyl-L-methionine</keyword>
<evidence type="ECO:0000313" key="9">
    <source>
        <dbReference type="Proteomes" id="UP000034845"/>
    </source>
</evidence>
<dbReference type="Proteomes" id="UP000034845">
    <property type="component" value="Unassembled WGS sequence"/>
</dbReference>
<dbReference type="Gene3D" id="3.40.1010.10">
    <property type="entry name" value="Cobalt-precorrin-4 Transmethylase, Domain 1"/>
    <property type="match status" value="1"/>
</dbReference>
<sequence length="223" mass="24929">MLYIVATPIGNLEDITPRAINILSNSDLILAEDTRVTKVLLDRYNIKKEVQSYHQHSDFKKIDHIVELLKQGKTLSLVTDAGTPGINDPGSHLVSEALKAIPDLKVVPIPGPNAAIAALSISGFATDEFVFLGFPPHKKGRQTFFKNISKIESTVVFYESKHRILKALDNLEKLSDLGERKMMIGRELTKQFETIYRGTLAEIKPHLTDKNLLGEFVVVINRK</sequence>
<evidence type="ECO:0000256" key="4">
    <source>
        <dbReference type="ARBA" id="ARBA00022679"/>
    </source>
</evidence>